<feature type="region of interest" description="Disordered" evidence="1">
    <location>
        <begin position="335"/>
        <end position="385"/>
    </location>
</feature>
<comment type="caution">
    <text evidence="2">The sequence shown here is derived from an EMBL/GenBank/DDBJ whole genome shotgun (WGS) entry which is preliminary data.</text>
</comment>
<accession>A0AAW1SSM4</accession>
<sequence length="586" mass="60824">MLRNEVSAAGPSAANAAQNATVQPPDPFVPASRPAREPPVVPSPLLEPIPLQALTKDIAPSPELAATIAILFYPLSTAEAAAAKHAREFAAPFGKISSLLVKRHAVKGLYTLATFAELEAAAAATAAELTSPISGHLPRVVQWTSQLKSEFAGAGAQSTPAHTASSSTARPVSSAARPAQPDNSRPAGRPRDTFAGRGASATPMHNSRHGSLPLASSGAPGDLIIIISGYASHIDANGRTSHAVGSFEGISGVNFIAATKCQGRDEADSAVLISLTSSAASQFAKKHIYGLEMMLLAGPVALNWEQLSLTSARQALGLDDAAAADASLTGTLLRPGSAPAGLQQRPLSAASRTSSHGDLHSPTSHASSALEPSMPADDLPSPTPGGTQIWQLSKFPIACPLGHVQLYIAAAAAAAGQALTISVGLAKTIPYRPVAWVEMDSNVAFHPKHSRRRSPVIDGTQPVFLPSRGATSALPAPAQAPGQTVILIQGFTMPVDLMGVQRRADGCCLGLEGIHFCMATYQRENEPPPLVALVSLTTPAAFRFRARHPDRTIRPMSAGQTSLSWKEVSLPQAGKLLASPCKWLNS</sequence>
<feature type="compositionally biased region" description="Polar residues" evidence="1">
    <location>
        <begin position="350"/>
        <end position="367"/>
    </location>
</feature>
<reference evidence="2 3" key="1">
    <citation type="journal article" date="2024" name="Nat. Commun.">
        <title>Phylogenomics reveals the evolutionary origins of lichenization in chlorophyte algae.</title>
        <authorList>
            <person name="Puginier C."/>
            <person name="Libourel C."/>
            <person name="Otte J."/>
            <person name="Skaloud P."/>
            <person name="Haon M."/>
            <person name="Grisel S."/>
            <person name="Petersen M."/>
            <person name="Berrin J.G."/>
            <person name="Delaux P.M."/>
            <person name="Dal Grande F."/>
            <person name="Keller J."/>
        </authorList>
    </citation>
    <scope>NUCLEOTIDE SEQUENCE [LARGE SCALE GENOMIC DNA]</scope>
    <source>
        <strain evidence="2 3">SAG 2523</strain>
    </source>
</reference>
<feature type="region of interest" description="Disordered" evidence="1">
    <location>
        <begin position="152"/>
        <end position="214"/>
    </location>
</feature>
<gene>
    <name evidence="2" type="ORF">WJX84_004699</name>
</gene>
<evidence type="ECO:0000256" key="1">
    <source>
        <dbReference type="SAM" id="MobiDB-lite"/>
    </source>
</evidence>
<feature type="compositionally biased region" description="Low complexity" evidence="1">
    <location>
        <begin position="1"/>
        <end position="23"/>
    </location>
</feature>
<proteinExistence type="predicted"/>
<dbReference type="Proteomes" id="UP001485043">
    <property type="component" value="Unassembled WGS sequence"/>
</dbReference>
<feature type="compositionally biased region" description="Low complexity" evidence="1">
    <location>
        <begin position="156"/>
        <end position="169"/>
    </location>
</feature>
<dbReference type="AlphaFoldDB" id="A0AAW1SSM4"/>
<evidence type="ECO:0000313" key="3">
    <source>
        <dbReference type="Proteomes" id="UP001485043"/>
    </source>
</evidence>
<evidence type="ECO:0000313" key="2">
    <source>
        <dbReference type="EMBL" id="KAK9853641.1"/>
    </source>
</evidence>
<keyword evidence="3" id="KW-1185">Reference proteome</keyword>
<evidence type="ECO:0008006" key="4">
    <source>
        <dbReference type="Google" id="ProtNLM"/>
    </source>
</evidence>
<organism evidence="2 3">
    <name type="scientific">Apatococcus fuscideae</name>
    <dbReference type="NCBI Taxonomy" id="2026836"/>
    <lineage>
        <taxon>Eukaryota</taxon>
        <taxon>Viridiplantae</taxon>
        <taxon>Chlorophyta</taxon>
        <taxon>core chlorophytes</taxon>
        <taxon>Trebouxiophyceae</taxon>
        <taxon>Chlorellales</taxon>
        <taxon>Chlorellaceae</taxon>
        <taxon>Apatococcus</taxon>
    </lineage>
</organism>
<protein>
    <recommendedName>
        <fullName evidence="4">RRM domain-containing protein</fullName>
    </recommendedName>
</protein>
<feature type="region of interest" description="Disordered" evidence="1">
    <location>
        <begin position="1"/>
        <end position="41"/>
    </location>
</feature>
<name>A0AAW1SSM4_9CHLO</name>
<dbReference type="EMBL" id="JALJOV010001133">
    <property type="protein sequence ID" value="KAK9853641.1"/>
    <property type="molecule type" value="Genomic_DNA"/>
</dbReference>